<feature type="region of interest" description="Disordered" evidence="1">
    <location>
        <begin position="1"/>
        <end position="23"/>
    </location>
</feature>
<feature type="compositionally biased region" description="Polar residues" evidence="1">
    <location>
        <begin position="187"/>
        <end position="197"/>
    </location>
</feature>
<sequence>MSSPSSSSTLPSPPSGPPIKNARLTPELTQPYIEAGLISQSDIDTFAKGFKRTMTYSTIGFCIGSLAPAPLIFTKLKTTFLQRLLIGTAGGVGGAVTATSLGAWRMHQDLKAAGTPNIGQRLMVYQGLILHQTDPIKFPPPPLDLSMPNRNPQQGLGTGNKPFPMPKYDDRVDSQGRPFPQPPHIQNEPSKPFSQTRSEFESDSDDTPDLREFDREKEREKALGIIGGGRLGMDDGADYGSFDRATKENPTSWALLRSRSSPGTSSSLPTPLSTSSAPVSAEFSTSSLPPPTIPSSSLDTFSTASSSRDRPMTDREREQAEFDRIVERERHAVDTGFSSASPSTGSSWGELREGSQSANAGASRGESVW</sequence>
<feature type="compositionally biased region" description="Low complexity" evidence="1">
    <location>
        <begin position="294"/>
        <end position="306"/>
    </location>
</feature>
<dbReference type="EMBL" id="LN483332">
    <property type="protein sequence ID" value="CED85510.1"/>
    <property type="molecule type" value="Genomic_DNA"/>
</dbReference>
<evidence type="ECO:0000256" key="2">
    <source>
        <dbReference type="SAM" id="Phobius"/>
    </source>
</evidence>
<evidence type="ECO:0000313" key="3">
    <source>
        <dbReference type="EMBL" id="CED85510.1"/>
    </source>
</evidence>
<dbReference type="AlphaFoldDB" id="A0A0F7SY81"/>
<feature type="transmembrane region" description="Helical" evidence="2">
    <location>
        <begin position="54"/>
        <end position="73"/>
    </location>
</feature>
<proteinExistence type="predicted"/>
<protein>
    <submittedName>
        <fullName evidence="3">Uncharacterized protein</fullName>
    </submittedName>
</protein>
<feature type="compositionally biased region" description="Low complexity" evidence="1">
    <location>
        <begin position="255"/>
        <end position="276"/>
    </location>
</feature>
<keyword evidence="2" id="KW-0812">Transmembrane</keyword>
<name>A0A0F7SY81_PHARH</name>
<feature type="region of interest" description="Disordered" evidence="1">
    <location>
        <begin position="136"/>
        <end position="369"/>
    </location>
</feature>
<feature type="compositionally biased region" description="Low complexity" evidence="1">
    <location>
        <begin position="1"/>
        <end position="10"/>
    </location>
</feature>
<reference evidence="3" key="1">
    <citation type="submission" date="2014-08" db="EMBL/GenBank/DDBJ databases">
        <authorList>
            <person name="Sharma Rahul"/>
            <person name="Thines Marco"/>
        </authorList>
    </citation>
    <scope>NUCLEOTIDE SEQUENCE</scope>
</reference>
<evidence type="ECO:0000256" key="1">
    <source>
        <dbReference type="SAM" id="MobiDB-lite"/>
    </source>
</evidence>
<feature type="compositionally biased region" description="Low complexity" evidence="1">
    <location>
        <begin position="338"/>
        <end position="347"/>
    </location>
</feature>
<keyword evidence="2" id="KW-1133">Transmembrane helix</keyword>
<accession>A0A0F7SY81</accession>
<keyword evidence="2" id="KW-0472">Membrane</keyword>
<feature type="transmembrane region" description="Helical" evidence="2">
    <location>
        <begin position="85"/>
        <end position="104"/>
    </location>
</feature>
<feature type="compositionally biased region" description="Basic and acidic residues" evidence="1">
    <location>
        <begin position="307"/>
        <end position="333"/>
    </location>
</feature>
<organism evidence="3">
    <name type="scientific">Phaffia rhodozyma</name>
    <name type="common">Yeast</name>
    <name type="synonym">Xanthophyllomyces dendrorhous</name>
    <dbReference type="NCBI Taxonomy" id="264483"/>
    <lineage>
        <taxon>Eukaryota</taxon>
        <taxon>Fungi</taxon>
        <taxon>Dikarya</taxon>
        <taxon>Basidiomycota</taxon>
        <taxon>Agaricomycotina</taxon>
        <taxon>Tremellomycetes</taxon>
        <taxon>Cystofilobasidiales</taxon>
        <taxon>Mrakiaceae</taxon>
        <taxon>Phaffia</taxon>
    </lineage>
</organism>
<feature type="compositionally biased region" description="Basic and acidic residues" evidence="1">
    <location>
        <begin position="208"/>
        <end position="222"/>
    </location>
</feature>